<reference evidence="2 3" key="1">
    <citation type="submission" date="2016-10" db="EMBL/GenBank/DDBJ databases">
        <authorList>
            <person name="de Groot N.N."/>
        </authorList>
    </citation>
    <scope>NUCLEOTIDE SEQUENCE [LARGE SCALE GENOMIC DNA]</scope>
    <source>
        <strain evidence="2 3">DSM 15827</strain>
    </source>
</reference>
<evidence type="ECO:0000313" key="2">
    <source>
        <dbReference type="EMBL" id="SEQ80596.1"/>
    </source>
</evidence>
<protein>
    <submittedName>
        <fullName evidence="2">PTS system IID component, Man family</fullName>
    </submittedName>
</protein>
<keyword evidence="1" id="KW-0472">Membrane</keyword>
<dbReference type="PANTHER" id="PTHR32502">
    <property type="entry name" value="N-ACETYLGALACTOSAMINE PERMEASE II COMPONENT-RELATED"/>
    <property type="match status" value="1"/>
</dbReference>
<dbReference type="Pfam" id="PF03613">
    <property type="entry name" value="EIID-AGA"/>
    <property type="match status" value="1"/>
</dbReference>
<dbReference type="GO" id="GO:0009401">
    <property type="term" value="P:phosphoenolpyruvate-dependent sugar phosphotransferase system"/>
    <property type="evidence" value="ECO:0007669"/>
    <property type="project" value="InterPro"/>
</dbReference>
<feature type="transmembrane region" description="Helical" evidence="1">
    <location>
        <begin position="251"/>
        <end position="270"/>
    </location>
</feature>
<dbReference type="AlphaFoldDB" id="A0A1H9J1D1"/>
<accession>A0A1H9J1D1</accession>
<name>A0A1H9J1D1_9LACT</name>
<evidence type="ECO:0000256" key="1">
    <source>
        <dbReference type="SAM" id="Phobius"/>
    </source>
</evidence>
<proteinExistence type="predicted"/>
<dbReference type="PANTHER" id="PTHR32502:SF27">
    <property type="entry name" value="PTS SYSTEM, MANNOSE-SPECIFIC IID COMPONENT"/>
    <property type="match status" value="1"/>
</dbReference>
<feature type="transmembrane region" description="Helical" evidence="1">
    <location>
        <begin position="223"/>
        <end position="244"/>
    </location>
</feature>
<dbReference type="InterPro" id="IPR004704">
    <property type="entry name" value="PTS_IID_man"/>
</dbReference>
<feature type="transmembrane region" description="Helical" evidence="1">
    <location>
        <begin position="115"/>
        <end position="132"/>
    </location>
</feature>
<dbReference type="InterPro" id="IPR050303">
    <property type="entry name" value="GatZ_KbaZ_carbometab"/>
</dbReference>
<dbReference type="RefSeq" id="WP_407645244.1">
    <property type="nucleotide sequence ID" value="NZ_FOGF01000007.1"/>
</dbReference>
<dbReference type="GO" id="GO:0005886">
    <property type="term" value="C:plasma membrane"/>
    <property type="evidence" value="ECO:0007669"/>
    <property type="project" value="TreeGrafter"/>
</dbReference>
<keyword evidence="3" id="KW-1185">Reference proteome</keyword>
<feature type="transmembrane region" description="Helical" evidence="1">
    <location>
        <begin position="180"/>
        <end position="203"/>
    </location>
</feature>
<dbReference type="PROSITE" id="PS51108">
    <property type="entry name" value="PTS_EIID"/>
    <property type="match status" value="1"/>
</dbReference>
<sequence length="271" mass="29890">MMNADDKKLMDKKTLNNMFFRCLMYGASWNFERMQNLGFLYTIKPALKKVYKNDKDEMATAMKRHLEFFNTHQTAAPFIIGVTSAMEEEEGNKGGESITGLKVGLMGPLAGIGDSLIWLTLVPICFSIGASYSMDGSVLGLFLALFLINIINVPLKYYGLKYGYNRGSKFIKESSARGTLDKVTNMAVALGLILVGGLIPQMVGVNFALEFQQGELIVSIQDLINQLIPGFIPMGLTLIMYKFIKKGKNPVHLILITMAAAIVLVLIGVLK</sequence>
<keyword evidence="1" id="KW-0812">Transmembrane</keyword>
<dbReference type="Proteomes" id="UP000198556">
    <property type="component" value="Unassembled WGS sequence"/>
</dbReference>
<organism evidence="2 3">
    <name type="scientific">Granulicatella balaenopterae</name>
    <dbReference type="NCBI Taxonomy" id="137733"/>
    <lineage>
        <taxon>Bacteria</taxon>
        <taxon>Bacillati</taxon>
        <taxon>Bacillota</taxon>
        <taxon>Bacilli</taxon>
        <taxon>Lactobacillales</taxon>
        <taxon>Carnobacteriaceae</taxon>
        <taxon>Granulicatella</taxon>
    </lineage>
</organism>
<feature type="transmembrane region" description="Helical" evidence="1">
    <location>
        <begin position="138"/>
        <end position="159"/>
    </location>
</feature>
<evidence type="ECO:0000313" key="3">
    <source>
        <dbReference type="Proteomes" id="UP000198556"/>
    </source>
</evidence>
<gene>
    <name evidence="2" type="ORF">SAMN05421767_10750</name>
</gene>
<dbReference type="STRING" id="137733.SAMN05421767_10750"/>
<keyword evidence="1" id="KW-1133">Transmembrane helix</keyword>
<dbReference type="EMBL" id="FOGF01000007">
    <property type="protein sequence ID" value="SEQ80596.1"/>
    <property type="molecule type" value="Genomic_DNA"/>
</dbReference>